<organism evidence="2 3">
    <name type="scientific">Pocillopora meandrina</name>
    <dbReference type="NCBI Taxonomy" id="46732"/>
    <lineage>
        <taxon>Eukaryota</taxon>
        <taxon>Metazoa</taxon>
        <taxon>Cnidaria</taxon>
        <taxon>Anthozoa</taxon>
        <taxon>Hexacorallia</taxon>
        <taxon>Scleractinia</taxon>
        <taxon>Astrocoeniina</taxon>
        <taxon>Pocilloporidae</taxon>
        <taxon>Pocillopora</taxon>
    </lineage>
</organism>
<comment type="caution">
    <text evidence="2">The sequence shown here is derived from an EMBL/GenBank/DDBJ whole genome shotgun (WGS) entry which is preliminary data.</text>
</comment>
<protein>
    <recommendedName>
        <fullName evidence="4">GRIP domain-containing protein</fullName>
    </recommendedName>
</protein>
<keyword evidence="3" id="KW-1185">Reference proteome</keyword>
<dbReference type="Proteomes" id="UP001159428">
    <property type="component" value="Unassembled WGS sequence"/>
</dbReference>
<feature type="compositionally biased region" description="Polar residues" evidence="1">
    <location>
        <begin position="12"/>
        <end position="24"/>
    </location>
</feature>
<evidence type="ECO:0000313" key="3">
    <source>
        <dbReference type="Proteomes" id="UP001159428"/>
    </source>
</evidence>
<name>A0AAU9VQA1_9CNID</name>
<accession>A0AAU9VQA1</accession>
<evidence type="ECO:0000313" key="2">
    <source>
        <dbReference type="EMBL" id="CAH3035388.1"/>
    </source>
</evidence>
<feature type="region of interest" description="Disordered" evidence="1">
    <location>
        <begin position="1"/>
        <end position="36"/>
    </location>
</feature>
<proteinExistence type="predicted"/>
<evidence type="ECO:0008006" key="4">
    <source>
        <dbReference type="Google" id="ProtNLM"/>
    </source>
</evidence>
<sequence>MKSAEKNDEHMSSATGSFAENELSTQKKRRSKDITELKAEAEGLKESLSSLTTEDEKSQKKERAAYFDDLFQFLGTTNVKMDRKVLEHIMELLKLDVHPDNIVELLTTVMAMGNEEVIFI</sequence>
<feature type="compositionally biased region" description="Basic and acidic residues" evidence="1">
    <location>
        <begin position="1"/>
        <end position="11"/>
    </location>
</feature>
<gene>
    <name evidence="2" type="ORF">PMEA_00017267</name>
</gene>
<evidence type="ECO:0000256" key="1">
    <source>
        <dbReference type="SAM" id="MobiDB-lite"/>
    </source>
</evidence>
<reference evidence="2 3" key="1">
    <citation type="submission" date="2022-05" db="EMBL/GenBank/DDBJ databases">
        <authorList>
            <consortium name="Genoscope - CEA"/>
            <person name="William W."/>
        </authorList>
    </citation>
    <scope>NUCLEOTIDE SEQUENCE [LARGE SCALE GENOMIC DNA]</scope>
</reference>
<dbReference type="AlphaFoldDB" id="A0AAU9VQA1"/>
<dbReference type="EMBL" id="CALNXJ010000003">
    <property type="protein sequence ID" value="CAH3035388.1"/>
    <property type="molecule type" value="Genomic_DNA"/>
</dbReference>